<dbReference type="Proteomes" id="UP000289555">
    <property type="component" value="Chromosome"/>
</dbReference>
<keyword evidence="3" id="KW-1185">Reference proteome</keyword>
<keyword evidence="1" id="KW-0472">Membrane</keyword>
<gene>
    <name evidence="2" type="ORF">HORIV_54310</name>
</gene>
<name>A0ABM7GQJ0_9GAMM</name>
<keyword evidence="1" id="KW-1133">Transmembrane helix</keyword>
<proteinExistence type="predicted"/>
<evidence type="ECO:0000313" key="2">
    <source>
        <dbReference type="EMBL" id="BBI53010.1"/>
    </source>
</evidence>
<organism evidence="2 3">
    <name type="scientific">Vreelandella olivaria</name>
    <dbReference type="NCBI Taxonomy" id="390919"/>
    <lineage>
        <taxon>Bacteria</taxon>
        <taxon>Pseudomonadati</taxon>
        <taxon>Pseudomonadota</taxon>
        <taxon>Gammaproteobacteria</taxon>
        <taxon>Oceanospirillales</taxon>
        <taxon>Halomonadaceae</taxon>
        <taxon>Vreelandella</taxon>
    </lineage>
</organism>
<protein>
    <submittedName>
        <fullName evidence="2">Uncharacterized protein</fullName>
    </submittedName>
</protein>
<accession>A0ABM7GQJ0</accession>
<feature type="transmembrane region" description="Helical" evidence="1">
    <location>
        <begin position="6"/>
        <end position="36"/>
    </location>
</feature>
<evidence type="ECO:0000256" key="1">
    <source>
        <dbReference type="SAM" id="Phobius"/>
    </source>
</evidence>
<keyword evidence="1" id="KW-0812">Transmembrane</keyword>
<dbReference type="EMBL" id="AP019416">
    <property type="protein sequence ID" value="BBI53010.1"/>
    <property type="molecule type" value="Genomic_DNA"/>
</dbReference>
<sequence>MVILYIFIALILLILINVPVAVALALVGTIATFMTYGNMAMPTVGMTMFEGRPTSRLSQYRCLF</sequence>
<evidence type="ECO:0000313" key="3">
    <source>
        <dbReference type="Proteomes" id="UP000289555"/>
    </source>
</evidence>
<reference evidence="3" key="1">
    <citation type="journal article" date="2019" name="Microbiol. Resour. Announc.">
        <title>Complete Genome Sequence of Halomonas olivaria, a Moderately Halophilic Bacterium Isolated from Olive Processing Effluents, Obtained by Nanopore Sequencing.</title>
        <authorList>
            <person name="Nagata S."/>
            <person name="Ii K.M."/>
            <person name="Tsukimi T."/>
            <person name="Miura M.C."/>
            <person name="Galipon J."/>
            <person name="Arakawa K."/>
        </authorList>
    </citation>
    <scope>NUCLEOTIDE SEQUENCE [LARGE SCALE GENOMIC DNA]</scope>
    <source>
        <strain evidence="3">TYRC17</strain>
    </source>
</reference>